<reference evidence="1 2" key="1">
    <citation type="submission" date="2014-07" db="EMBL/GenBank/DDBJ databases">
        <title>Tepidicaulis marinum gen. nov., sp. nov., a novel marine bacterium denitrifying nitrate to nitrous oxide strictly under microaerobic conditions.</title>
        <authorList>
            <person name="Takeuchi M."/>
            <person name="Yamagishi T."/>
            <person name="Kamagata Y."/>
            <person name="Oshima K."/>
            <person name="Hattori M."/>
            <person name="Katayama T."/>
            <person name="Hanada S."/>
            <person name="Tamaki H."/>
            <person name="Marumo K."/>
            <person name="Maeda H."/>
            <person name="Nedachi M."/>
            <person name="Iwasaki W."/>
            <person name="Suwa Y."/>
            <person name="Sakata S."/>
        </authorList>
    </citation>
    <scope>NUCLEOTIDE SEQUENCE [LARGE SCALE GENOMIC DNA]</scope>
    <source>
        <strain evidence="1 2">MA2</strain>
    </source>
</reference>
<evidence type="ECO:0000313" key="1">
    <source>
        <dbReference type="EMBL" id="GAK45088.1"/>
    </source>
</evidence>
<dbReference type="RefSeq" id="WP_045445542.1">
    <property type="nucleotide sequence ID" value="NZ_BBIO01000007.1"/>
</dbReference>
<gene>
    <name evidence="1" type="ORF">M2A_1587</name>
</gene>
<protein>
    <submittedName>
        <fullName evidence="1">V-type ATPase 116 kDa subunit</fullName>
    </submittedName>
</protein>
<proteinExistence type="predicted"/>
<comment type="caution">
    <text evidence="1">The sequence shown here is derived from an EMBL/GenBank/DDBJ whole genome shotgun (WGS) entry which is preliminary data.</text>
</comment>
<sequence>MGSVVRFPAERITNHDQARLKEAVAGTIFDVFFEPDATGEPEAYLFRCGYAQPSFRLEKTPQGWDAVDLECGTRIIAASARDTQELMRLLAPRIPFRPNDNEAR</sequence>
<keyword evidence="2" id="KW-1185">Reference proteome</keyword>
<dbReference type="EMBL" id="BBIO01000007">
    <property type="protein sequence ID" value="GAK45088.1"/>
    <property type="molecule type" value="Genomic_DNA"/>
</dbReference>
<dbReference type="Proteomes" id="UP000028702">
    <property type="component" value="Unassembled WGS sequence"/>
</dbReference>
<dbReference type="AlphaFoldDB" id="A0A081BAM0"/>
<dbReference type="STRING" id="1333998.M2A_1587"/>
<evidence type="ECO:0000313" key="2">
    <source>
        <dbReference type="Proteomes" id="UP000028702"/>
    </source>
</evidence>
<name>A0A081BAM0_9HYPH</name>
<accession>A0A081BAM0</accession>
<organism evidence="1 2">
    <name type="scientific">Tepidicaulis marinus</name>
    <dbReference type="NCBI Taxonomy" id="1333998"/>
    <lineage>
        <taxon>Bacteria</taxon>
        <taxon>Pseudomonadati</taxon>
        <taxon>Pseudomonadota</taxon>
        <taxon>Alphaproteobacteria</taxon>
        <taxon>Hyphomicrobiales</taxon>
        <taxon>Parvibaculaceae</taxon>
        <taxon>Tepidicaulis</taxon>
    </lineage>
</organism>